<evidence type="ECO:0000256" key="3">
    <source>
        <dbReference type="SAM" id="MobiDB-lite"/>
    </source>
</evidence>
<evidence type="ECO:0000256" key="2">
    <source>
        <dbReference type="ARBA" id="ARBA00022840"/>
    </source>
</evidence>
<sequence length="136" mass="15250">MPLVESLLTMAPSSQPQPQYDLSRGEKEAVHCAPTQGLHVSDTKGCSLSTRQRGRMSLDRTRRKWYRAPELLMGETNYTGAIDMWAVGCLKAELVLLKVLFPGNSEIEQLSYIHLTLGPTLQMMLSVSAPKLEWIF</sequence>
<dbReference type="InterPro" id="IPR000719">
    <property type="entry name" value="Prot_kinase_dom"/>
</dbReference>
<reference evidence="5" key="2">
    <citation type="submission" date="2020-08" db="EMBL/GenBank/DDBJ databases">
        <title>Plant Genome Project.</title>
        <authorList>
            <person name="Zhang R.-G."/>
        </authorList>
    </citation>
    <scope>NUCLEOTIDE SEQUENCE</scope>
    <source>
        <strain evidence="5">Huo1</strain>
        <tissue evidence="5">Leaf</tissue>
    </source>
</reference>
<reference evidence="5" key="1">
    <citation type="submission" date="2018-01" db="EMBL/GenBank/DDBJ databases">
        <authorList>
            <person name="Mao J.F."/>
        </authorList>
    </citation>
    <scope>NUCLEOTIDE SEQUENCE</scope>
    <source>
        <strain evidence="5">Huo1</strain>
        <tissue evidence="5">Leaf</tissue>
    </source>
</reference>
<feature type="compositionally biased region" description="Polar residues" evidence="3">
    <location>
        <begin position="11"/>
        <end position="20"/>
    </location>
</feature>
<proteinExistence type="predicted"/>
<protein>
    <recommendedName>
        <fullName evidence="4">Protein kinase domain-containing protein</fullName>
    </recommendedName>
</protein>
<dbReference type="GO" id="GO:0004674">
    <property type="term" value="F:protein serine/threonine kinase activity"/>
    <property type="evidence" value="ECO:0007669"/>
    <property type="project" value="TreeGrafter"/>
</dbReference>
<dbReference type="Gene3D" id="1.10.510.10">
    <property type="entry name" value="Transferase(Phosphotransferase) domain 1"/>
    <property type="match status" value="1"/>
</dbReference>
<dbReference type="Pfam" id="PF00069">
    <property type="entry name" value="Pkinase"/>
    <property type="match status" value="1"/>
</dbReference>
<dbReference type="SUPFAM" id="SSF56112">
    <property type="entry name" value="Protein kinase-like (PK-like)"/>
    <property type="match status" value="1"/>
</dbReference>
<name>A0A8X8XJ75_SALSN</name>
<keyword evidence="6" id="KW-1185">Reference proteome</keyword>
<accession>A0A8X8XJ75</accession>
<keyword evidence="1" id="KW-0547">Nucleotide-binding</keyword>
<dbReference type="InterPro" id="IPR050108">
    <property type="entry name" value="CDK"/>
</dbReference>
<gene>
    <name evidence="5" type="ORF">SASPL_125043</name>
</gene>
<dbReference type="GO" id="GO:0005524">
    <property type="term" value="F:ATP binding"/>
    <property type="evidence" value="ECO:0007669"/>
    <property type="project" value="UniProtKB-KW"/>
</dbReference>
<dbReference type="PANTHER" id="PTHR24056">
    <property type="entry name" value="CELL DIVISION PROTEIN KINASE"/>
    <property type="match status" value="1"/>
</dbReference>
<evidence type="ECO:0000256" key="1">
    <source>
        <dbReference type="ARBA" id="ARBA00022741"/>
    </source>
</evidence>
<dbReference type="AlphaFoldDB" id="A0A8X8XJ75"/>
<dbReference type="GO" id="GO:0005634">
    <property type="term" value="C:nucleus"/>
    <property type="evidence" value="ECO:0007669"/>
    <property type="project" value="TreeGrafter"/>
</dbReference>
<evidence type="ECO:0000259" key="4">
    <source>
        <dbReference type="Pfam" id="PF00069"/>
    </source>
</evidence>
<dbReference type="Proteomes" id="UP000298416">
    <property type="component" value="Unassembled WGS sequence"/>
</dbReference>
<keyword evidence="2" id="KW-0067">ATP-binding</keyword>
<organism evidence="5">
    <name type="scientific">Salvia splendens</name>
    <name type="common">Scarlet sage</name>
    <dbReference type="NCBI Taxonomy" id="180675"/>
    <lineage>
        <taxon>Eukaryota</taxon>
        <taxon>Viridiplantae</taxon>
        <taxon>Streptophyta</taxon>
        <taxon>Embryophyta</taxon>
        <taxon>Tracheophyta</taxon>
        <taxon>Spermatophyta</taxon>
        <taxon>Magnoliopsida</taxon>
        <taxon>eudicotyledons</taxon>
        <taxon>Gunneridae</taxon>
        <taxon>Pentapetalae</taxon>
        <taxon>asterids</taxon>
        <taxon>lamiids</taxon>
        <taxon>Lamiales</taxon>
        <taxon>Lamiaceae</taxon>
        <taxon>Nepetoideae</taxon>
        <taxon>Mentheae</taxon>
        <taxon>Salviinae</taxon>
        <taxon>Salvia</taxon>
        <taxon>Salvia subgen. Calosphace</taxon>
        <taxon>core Calosphace</taxon>
    </lineage>
</organism>
<feature type="domain" description="Protein kinase" evidence="4">
    <location>
        <begin position="62"/>
        <end position="109"/>
    </location>
</feature>
<evidence type="ECO:0000313" key="5">
    <source>
        <dbReference type="EMBL" id="KAG6412366.1"/>
    </source>
</evidence>
<comment type="caution">
    <text evidence="5">The sequence shown here is derived from an EMBL/GenBank/DDBJ whole genome shotgun (WGS) entry which is preliminary data.</text>
</comment>
<evidence type="ECO:0000313" key="6">
    <source>
        <dbReference type="Proteomes" id="UP000298416"/>
    </source>
</evidence>
<feature type="region of interest" description="Disordered" evidence="3">
    <location>
        <begin position="1"/>
        <end position="20"/>
    </location>
</feature>
<dbReference type="EMBL" id="PNBA02000009">
    <property type="protein sequence ID" value="KAG6412366.1"/>
    <property type="molecule type" value="Genomic_DNA"/>
</dbReference>
<dbReference type="InterPro" id="IPR011009">
    <property type="entry name" value="Kinase-like_dom_sf"/>
</dbReference>